<gene>
    <name evidence="1" type="ORF">FIBSPDRAFT_935949</name>
</gene>
<sequence>MISTAANLPNLQILTQFGPRNLLLQSDSAYYRPSFIKSSRSSISTSRVNKLKLSSYIIMAGSSHLVSSRCGCDLTRPDIKPQESPFPDLLNLDSRDVLPAVQSDIIQNAISAAIRDVSQLDQEMLRLETSLAELRRKHDEKQQYIMAHKALISTIRQVPPEIITDIFRLCLRGCPRITPRLASICRRWRTIIFSSPQLCASISLVVNSKHLDSQIALADMWLSHSGEYPLSIDLRDSYSPLNDMHFLMEVFVARSEQWHTVHLSMRAELINCLLGAANRLHRLETLSFGRDIRWTTTLTHISTIFATAPRLRSLRLFNLQGLIPQLPWKQLQDLIIDSGISAQDCLDIMKLTSNLLKCEVLISRYSTEITHLPRSVTLPLLRSMSLLIMTDWDPANFLSTMRWPAIEDLHISCDLSATTVIDALLSVISDGTLVKLALRSPGMIAVASMVAILQATPTLQELLLKRNSASCISPEFLERFNGPIAYLVPELQKLEVDCYMGLNIFGVEKIVKGRCLTNHQNAFKHVVLKCRKKDPVERVHLCQIRDELGSGLHIRVLWQDNTPVDLDSF</sequence>
<keyword evidence="2" id="KW-1185">Reference proteome</keyword>
<dbReference type="AlphaFoldDB" id="A0A166CV30"/>
<dbReference type="STRING" id="436010.A0A166CV30"/>
<dbReference type="EMBL" id="KV417623">
    <property type="protein sequence ID" value="KZP14031.1"/>
    <property type="molecule type" value="Genomic_DNA"/>
</dbReference>
<dbReference type="Gene3D" id="3.80.10.10">
    <property type="entry name" value="Ribonuclease Inhibitor"/>
    <property type="match status" value="1"/>
</dbReference>
<dbReference type="Proteomes" id="UP000076532">
    <property type="component" value="Unassembled WGS sequence"/>
</dbReference>
<dbReference type="OrthoDB" id="3365698at2759"/>
<evidence type="ECO:0000313" key="2">
    <source>
        <dbReference type="Proteomes" id="UP000076532"/>
    </source>
</evidence>
<protein>
    <recommendedName>
        <fullName evidence="3">F-box domain-containing protein</fullName>
    </recommendedName>
</protein>
<reference evidence="1 2" key="1">
    <citation type="journal article" date="2016" name="Mol. Biol. Evol.">
        <title>Comparative Genomics of Early-Diverging Mushroom-Forming Fungi Provides Insights into the Origins of Lignocellulose Decay Capabilities.</title>
        <authorList>
            <person name="Nagy L.G."/>
            <person name="Riley R."/>
            <person name="Tritt A."/>
            <person name="Adam C."/>
            <person name="Daum C."/>
            <person name="Floudas D."/>
            <person name="Sun H."/>
            <person name="Yadav J.S."/>
            <person name="Pangilinan J."/>
            <person name="Larsson K.H."/>
            <person name="Matsuura K."/>
            <person name="Barry K."/>
            <person name="Labutti K."/>
            <person name="Kuo R."/>
            <person name="Ohm R.A."/>
            <person name="Bhattacharya S.S."/>
            <person name="Shirouzu T."/>
            <person name="Yoshinaga Y."/>
            <person name="Martin F.M."/>
            <person name="Grigoriev I.V."/>
            <person name="Hibbett D.S."/>
        </authorList>
    </citation>
    <scope>NUCLEOTIDE SEQUENCE [LARGE SCALE GENOMIC DNA]</scope>
    <source>
        <strain evidence="1 2">CBS 109695</strain>
    </source>
</reference>
<proteinExistence type="predicted"/>
<dbReference type="InterPro" id="IPR032675">
    <property type="entry name" value="LRR_dom_sf"/>
</dbReference>
<accession>A0A166CV30</accession>
<evidence type="ECO:0008006" key="3">
    <source>
        <dbReference type="Google" id="ProtNLM"/>
    </source>
</evidence>
<evidence type="ECO:0000313" key="1">
    <source>
        <dbReference type="EMBL" id="KZP14031.1"/>
    </source>
</evidence>
<name>A0A166CV30_9AGAM</name>
<organism evidence="1 2">
    <name type="scientific">Athelia psychrophila</name>
    <dbReference type="NCBI Taxonomy" id="1759441"/>
    <lineage>
        <taxon>Eukaryota</taxon>
        <taxon>Fungi</taxon>
        <taxon>Dikarya</taxon>
        <taxon>Basidiomycota</taxon>
        <taxon>Agaricomycotina</taxon>
        <taxon>Agaricomycetes</taxon>
        <taxon>Agaricomycetidae</taxon>
        <taxon>Atheliales</taxon>
        <taxon>Atheliaceae</taxon>
        <taxon>Athelia</taxon>
    </lineage>
</organism>